<evidence type="ECO:0000256" key="5">
    <source>
        <dbReference type="ARBA" id="ARBA00022729"/>
    </source>
</evidence>
<feature type="compositionally biased region" description="Polar residues" evidence="9">
    <location>
        <begin position="39"/>
        <end position="51"/>
    </location>
</feature>
<proteinExistence type="inferred from homology"/>
<dbReference type="EMBL" id="PVUE01000030">
    <property type="protein sequence ID" value="PRZ30502.1"/>
    <property type="molecule type" value="Genomic_DNA"/>
</dbReference>
<comment type="cofactor">
    <cofactor evidence="1">
        <name>heme b</name>
        <dbReference type="ChEBI" id="CHEBI:60344"/>
    </cofactor>
</comment>
<feature type="signal peptide" evidence="10">
    <location>
        <begin position="1"/>
        <end position="24"/>
    </location>
</feature>
<evidence type="ECO:0000259" key="11">
    <source>
        <dbReference type="Pfam" id="PF04261"/>
    </source>
</evidence>
<protein>
    <submittedName>
        <fullName evidence="13">Deferrochelatase/peroxidase EfeB</fullName>
    </submittedName>
</protein>
<reference evidence="13 14" key="1">
    <citation type="submission" date="2018-03" db="EMBL/GenBank/DDBJ databases">
        <title>Genomic Encyclopedia of Archaeal and Bacterial Type Strains, Phase II (KMG-II): from individual species to whole genera.</title>
        <authorList>
            <person name="Goeker M."/>
        </authorList>
    </citation>
    <scope>NUCLEOTIDE SEQUENCE [LARGE SCALE GENOMIC DNA]</scope>
    <source>
        <strain evidence="13 14">DSM 100065</strain>
    </source>
</reference>
<evidence type="ECO:0000256" key="2">
    <source>
        <dbReference type="ARBA" id="ARBA00022559"/>
    </source>
</evidence>
<dbReference type="NCBIfam" id="TIGR01413">
    <property type="entry name" value="Dyp_perox_fam"/>
    <property type="match status" value="1"/>
</dbReference>
<feature type="domain" description="Dyp-type peroxidase N-terminal" evidence="11">
    <location>
        <begin position="63"/>
        <end position="210"/>
    </location>
</feature>
<evidence type="ECO:0000313" key="13">
    <source>
        <dbReference type="EMBL" id="PRZ30502.1"/>
    </source>
</evidence>
<dbReference type="PROSITE" id="PS51257">
    <property type="entry name" value="PROKAR_LIPOPROTEIN"/>
    <property type="match status" value="1"/>
</dbReference>
<dbReference type="GO" id="GO:0020037">
    <property type="term" value="F:heme binding"/>
    <property type="evidence" value="ECO:0007669"/>
    <property type="project" value="InterPro"/>
</dbReference>
<evidence type="ECO:0000259" key="12">
    <source>
        <dbReference type="Pfam" id="PF20628"/>
    </source>
</evidence>
<dbReference type="InterPro" id="IPR006311">
    <property type="entry name" value="TAT_signal"/>
</dbReference>
<evidence type="ECO:0000256" key="8">
    <source>
        <dbReference type="ARBA" id="ARBA00025737"/>
    </source>
</evidence>
<comment type="caution">
    <text evidence="13">The sequence shown here is derived from an EMBL/GenBank/DDBJ whole genome shotgun (WGS) entry which is preliminary data.</text>
</comment>
<keyword evidence="4" id="KW-0479">Metal-binding</keyword>
<gene>
    <name evidence="13" type="ORF">CLV47_13017</name>
</gene>
<accession>A0A2T0Z2B9</accession>
<dbReference type="InterPro" id="IPR048328">
    <property type="entry name" value="Dyp_perox_C"/>
</dbReference>
<sequence>MTALIGRRRFLAGAAAVAGTSVFAGCTADGGQKQPAAEGTSSKTNGLSQGKNGAREEFFGTHQMGILPGPASYGVAVAFDCLAPDRAALGECLKTISDLIHELTLSRPAVPDTADEDNGMLLGLKDKLLSGTVSVGASLFDGRYGLAALKPTELVPMPDGLARDELRPEQLHGDILVLLQGDQIDIPVHALRVLRRATAKWLKLRWAQDVFIRPDTDPKPNAVTSRNLMGFKDGTANPDVTVNDLMAEIVWSGSSEPVWASGGSYQVVRKFRMLIEDWDGSSLGKQQHVFGRQKVTGAPLDGKVEEDVPIYAKDPEGAVTPLNAHIRLANPRDGAAKLMLRRGMNYSGGVDADGNLDQGLLFISYQATLAAFIETQARLKGEALEEFVITTGGGFFFALPGPEKGGYVGKQLIEAA</sequence>
<evidence type="ECO:0000256" key="4">
    <source>
        <dbReference type="ARBA" id="ARBA00022723"/>
    </source>
</evidence>
<evidence type="ECO:0000256" key="7">
    <source>
        <dbReference type="ARBA" id="ARBA00023004"/>
    </source>
</evidence>
<dbReference type="InterPro" id="IPR048327">
    <property type="entry name" value="Dyp_perox_N"/>
</dbReference>
<dbReference type="AlphaFoldDB" id="A0A2T0Z2B9"/>
<keyword evidence="14" id="KW-1185">Reference proteome</keyword>
<dbReference type="SUPFAM" id="SSF54909">
    <property type="entry name" value="Dimeric alpha+beta barrel"/>
    <property type="match status" value="1"/>
</dbReference>
<keyword evidence="5 10" id="KW-0732">Signal</keyword>
<comment type="similarity">
    <text evidence="8">Belongs to the DyP-type peroxidase family.</text>
</comment>
<dbReference type="PANTHER" id="PTHR30521:SF4">
    <property type="entry name" value="DEFERROCHELATASE"/>
    <property type="match status" value="1"/>
</dbReference>
<dbReference type="Proteomes" id="UP000237752">
    <property type="component" value="Unassembled WGS sequence"/>
</dbReference>
<dbReference type="PROSITE" id="PS51318">
    <property type="entry name" value="TAT"/>
    <property type="match status" value="1"/>
</dbReference>
<dbReference type="Pfam" id="PF20628">
    <property type="entry name" value="Dyp_perox_C"/>
    <property type="match status" value="1"/>
</dbReference>
<keyword evidence="6" id="KW-0560">Oxidoreductase</keyword>
<evidence type="ECO:0000256" key="9">
    <source>
        <dbReference type="SAM" id="MobiDB-lite"/>
    </source>
</evidence>
<evidence type="ECO:0000256" key="3">
    <source>
        <dbReference type="ARBA" id="ARBA00022617"/>
    </source>
</evidence>
<dbReference type="InterPro" id="IPR006314">
    <property type="entry name" value="Dyp_peroxidase"/>
</dbReference>
<keyword evidence="7" id="KW-0408">Iron</keyword>
<dbReference type="GO" id="GO:0004601">
    <property type="term" value="F:peroxidase activity"/>
    <property type="evidence" value="ECO:0007669"/>
    <property type="project" value="UniProtKB-KW"/>
</dbReference>
<dbReference type="Pfam" id="PF04261">
    <property type="entry name" value="Dyp_perox_N"/>
    <property type="match status" value="1"/>
</dbReference>
<evidence type="ECO:0000256" key="1">
    <source>
        <dbReference type="ARBA" id="ARBA00001970"/>
    </source>
</evidence>
<organism evidence="13 14">
    <name type="scientific">Antricoccus suffuscus</name>
    <dbReference type="NCBI Taxonomy" id="1629062"/>
    <lineage>
        <taxon>Bacteria</taxon>
        <taxon>Bacillati</taxon>
        <taxon>Actinomycetota</taxon>
        <taxon>Actinomycetes</taxon>
        <taxon>Geodermatophilales</taxon>
        <taxon>Antricoccaceae</taxon>
        <taxon>Antricoccus</taxon>
    </lineage>
</organism>
<dbReference type="GO" id="GO:0005829">
    <property type="term" value="C:cytosol"/>
    <property type="evidence" value="ECO:0007669"/>
    <property type="project" value="TreeGrafter"/>
</dbReference>
<evidence type="ECO:0000313" key="14">
    <source>
        <dbReference type="Proteomes" id="UP000237752"/>
    </source>
</evidence>
<feature type="region of interest" description="Disordered" evidence="9">
    <location>
        <begin position="29"/>
        <end position="53"/>
    </location>
</feature>
<keyword evidence="3" id="KW-0349">Heme</keyword>
<dbReference type="InterPro" id="IPR011008">
    <property type="entry name" value="Dimeric_a/b-barrel"/>
</dbReference>
<evidence type="ECO:0000256" key="6">
    <source>
        <dbReference type="ARBA" id="ARBA00023002"/>
    </source>
</evidence>
<feature type="chain" id="PRO_5015510598" evidence="10">
    <location>
        <begin position="25"/>
        <end position="416"/>
    </location>
</feature>
<keyword evidence="2 13" id="KW-0575">Peroxidase</keyword>
<feature type="domain" description="Dyp-type peroxidase C-terminal" evidence="12">
    <location>
        <begin position="224"/>
        <end position="401"/>
    </location>
</feature>
<name>A0A2T0Z2B9_9ACTN</name>
<evidence type="ECO:0000256" key="10">
    <source>
        <dbReference type="SAM" id="SignalP"/>
    </source>
</evidence>
<dbReference type="GO" id="GO:0046872">
    <property type="term" value="F:metal ion binding"/>
    <property type="evidence" value="ECO:0007669"/>
    <property type="project" value="UniProtKB-KW"/>
</dbReference>
<dbReference type="PANTHER" id="PTHR30521">
    <property type="entry name" value="DEFERROCHELATASE/PEROXIDASE"/>
    <property type="match status" value="1"/>
</dbReference>
<dbReference type="PROSITE" id="PS51404">
    <property type="entry name" value="DYP_PEROXIDASE"/>
    <property type="match status" value="1"/>
</dbReference>